<gene>
    <name evidence="4" type="ORF">A5889_001374</name>
    <name evidence="3" type="ORF">A5889_001704</name>
</gene>
<dbReference type="PANTHER" id="PTHR13947:SF37">
    <property type="entry name" value="LD18367P"/>
    <property type="match status" value="1"/>
</dbReference>
<organism evidence="3">
    <name type="scientific">Candidatus Enterococcus dunnyi</name>
    <dbReference type="NCBI Taxonomy" id="1834192"/>
    <lineage>
        <taxon>Bacteria</taxon>
        <taxon>Bacillati</taxon>
        <taxon>Bacillota</taxon>
        <taxon>Bacilli</taxon>
        <taxon>Lactobacillales</taxon>
        <taxon>Enterococcaceae</taxon>
        <taxon>Enterococcus</taxon>
    </lineage>
</organism>
<dbReference type="GO" id="GO:0008080">
    <property type="term" value="F:N-acetyltransferase activity"/>
    <property type="evidence" value="ECO:0007669"/>
    <property type="project" value="InterPro"/>
</dbReference>
<dbReference type="Proteomes" id="UP000196151">
    <property type="component" value="Chromosome"/>
</dbReference>
<dbReference type="SUPFAM" id="SSF55729">
    <property type="entry name" value="Acyl-CoA N-acyltransferases (Nat)"/>
    <property type="match status" value="1"/>
</dbReference>
<dbReference type="InterPro" id="IPR016181">
    <property type="entry name" value="Acyl_CoA_acyltransferase"/>
</dbReference>
<dbReference type="CDD" id="cd04301">
    <property type="entry name" value="NAT_SF"/>
    <property type="match status" value="1"/>
</dbReference>
<feature type="domain" description="N-acetyltransferase" evidence="2">
    <location>
        <begin position="1"/>
        <end position="159"/>
    </location>
</feature>
<keyword evidence="5" id="KW-1185">Reference proteome</keyword>
<name>A0A200J8U5_9ENTE</name>
<evidence type="ECO:0000256" key="1">
    <source>
        <dbReference type="ARBA" id="ARBA00022679"/>
    </source>
</evidence>
<dbReference type="PANTHER" id="PTHR13947">
    <property type="entry name" value="GNAT FAMILY N-ACETYLTRANSFERASE"/>
    <property type="match status" value="1"/>
</dbReference>
<accession>A0A200J8U5</accession>
<dbReference type="InterPro" id="IPR000182">
    <property type="entry name" value="GNAT_dom"/>
</dbReference>
<evidence type="ECO:0000259" key="2">
    <source>
        <dbReference type="PROSITE" id="PS51186"/>
    </source>
</evidence>
<evidence type="ECO:0000313" key="5">
    <source>
        <dbReference type="Proteomes" id="UP000196151"/>
    </source>
</evidence>
<evidence type="ECO:0000313" key="3">
    <source>
        <dbReference type="EMBL" id="OUZ32995.1"/>
    </source>
</evidence>
<sequence>MIIREILEKDDKAIEQIIKETLESFDLAIEGTAYFDRELSHLSHYYARQPHAAYWVAEKDGKILGGCGIAPFNIDARICELQKLYLIPEAQGQGIAKALMKTALSYAKEYYDHCYLETMIKMDKANGLYRSFGFQKLDKPLGGSVHSIMDVWYMKKLQEESNEENI</sequence>
<reference evidence="4" key="3">
    <citation type="submission" date="2024-03" db="EMBL/GenBank/DDBJ databases">
        <title>The Genome Sequence of Enterococcus sp. DIV0238c.</title>
        <authorList>
            <consortium name="The Broad Institute Genomics Platform"/>
            <consortium name="The Broad Institute Microbial Omics Core"/>
            <consortium name="The Broad Institute Genomic Center for Infectious Diseases"/>
            <person name="Earl A."/>
            <person name="Manson A."/>
            <person name="Gilmore M."/>
            <person name="Schwartman J."/>
            <person name="Shea T."/>
            <person name="Abouelleil A."/>
            <person name="Cao P."/>
            <person name="Chapman S."/>
            <person name="Cusick C."/>
            <person name="Young S."/>
            <person name="Neafsey D."/>
            <person name="Nusbaum C."/>
            <person name="Birren B."/>
        </authorList>
    </citation>
    <scope>NUCLEOTIDE SEQUENCE</scope>
    <source>
        <strain evidence="4">9D6_DIV0238</strain>
    </source>
</reference>
<dbReference type="EMBL" id="NIBQ01000002">
    <property type="protein sequence ID" value="OUZ32995.1"/>
    <property type="molecule type" value="Genomic_DNA"/>
</dbReference>
<keyword evidence="1" id="KW-0808">Transferase</keyword>
<dbReference type="Pfam" id="PF00583">
    <property type="entry name" value="Acetyltransf_1"/>
    <property type="match status" value="1"/>
</dbReference>
<reference evidence="4" key="2">
    <citation type="submission" date="2017-05" db="EMBL/GenBank/DDBJ databases">
        <authorList>
            <consortium name="The Broad Institute Genomics Platform"/>
            <consortium name="The Broad Institute Genomic Center for Infectious Diseases"/>
            <person name="Earl A."/>
            <person name="Manson A."/>
            <person name="Schwartman J."/>
            <person name="Gilmore M."/>
            <person name="Abouelleil A."/>
            <person name="Cao P."/>
            <person name="Chapman S."/>
            <person name="Cusick C."/>
            <person name="Shea T."/>
            <person name="Young S."/>
            <person name="Neafsey D."/>
            <person name="Nusbaum C."/>
            <person name="Birren B."/>
        </authorList>
    </citation>
    <scope>NUCLEOTIDE SEQUENCE</scope>
    <source>
        <strain evidence="4">9D6_DIV0238</strain>
    </source>
</reference>
<reference evidence="3" key="1">
    <citation type="submission" date="2017-05" db="EMBL/GenBank/DDBJ databases">
        <title>The Genome Sequence of Enterococcus sp. 9D6_DIV0238.</title>
        <authorList>
            <consortium name="The Broad Institute Genomics Platform"/>
            <consortium name="The Broad Institute Genomic Center for Infectious Diseases"/>
            <person name="Earl A."/>
            <person name="Manson A."/>
            <person name="Schwartman J."/>
            <person name="Gilmore M."/>
            <person name="Abouelleil A."/>
            <person name="Cao P."/>
            <person name="Chapman S."/>
            <person name="Cusick C."/>
            <person name="Shea T."/>
            <person name="Young S."/>
            <person name="Neafsey D."/>
            <person name="Nusbaum C."/>
            <person name="Birren B."/>
        </authorList>
    </citation>
    <scope>NUCLEOTIDE SEQUENCE [LARGE SCALE GENOMIC DNA]</scope>
    <source>
        <strain evidence="3">9D6_DIV0238</strain>
    </source>
</reference>
<dbReference type="RefSeq" id="WP_087640823.1">
    <property type="nucleotide sequence ID" value="NZ_CP147246.1"/>
</dbReference>
<dbReference type="OrthoDB" id="5419426at2"/>
<dbReference type="Gene3D" id="3.40.630.30">
    <property type="match status" value="1"/>
</dbReference>
<proteinExistence type="predicted"/>
<dbReference type="PROSITE" id="PS51186">
    <property type="entry name" value="GNAT"/>
    <property type="match status" value="1"/>
</dbReference>
<dbReference type="EMBL" id="CP147246">
    <property type="protein sequence ID" value="WYJ93872.1"/>
    <property type="molecule type" value="Genomic_DNA"/>
</dbReference>
<dbReference type="AlphaFoldDB" id="A0A200J8U5"/>
<protein>
    <recommendedName>
        <fullName evidence="2">N-acetyltransferase domain-containing protein</fullName>
    </recommendedName>
</protein>
<evidence type="ECO:0000313" key="4">
    <source>
        <dbReference type="EMBL" id="WYJ93872.1"/>
    </source>
</evidence>
<dbReference type="InterPro" id="IPR050769">
    <property type="entry name" value="NAT_camello-type"/>
</dbReference>